<sequence length="131" mass="14940">MWQIYINKYASALGYIKAKRFKYPSQKGFRASRIFEWLHVNITIVNTLEDGVQKVAFVKDNYSKGILHYSSTHGKAESEFIANLFAETFTKYILLNAIKPINILSDGGGENKGELLSWVQNIQAPPVWLVK</sequence>
<keyword evidence="2" id="KW-1185">Reference proteome</keyword>
<proteinExistence type="predicted"/>
<dbReference type="OrthoDB" id="9815231at2"/>
<accession>A0A2S7WG08</accession>
<comment type="caution">
    <text evidence="1">The sequence shown here is derived from an EMBL/GenBank/DDBJ whole genome shotgun (WGS) entry which is preliminary data.</text>
</comment>
<evidence type="ECO:0000313" key="2">
    <source>
        <dbReference type="Proteomes" id="UP000239068"/>
    </source>
</evidence>
<reference evidence="1 2" key="1">
    <citation type="submission" date="2016-12" db="EMBL/GenBank/DDBJ databases">
        <title>Trade-off between light-utilization and light-protection in marine flavobacteria.</title>
        <authorList>
            <person name="Kumagai Y."/>
            <person name="Yoshizawa S."/>
            <person name="Kogure K."/>
            <person name="Iwasaki W."/>
        </authorList>
    </citation>
    <scope>NUCLEOTIDE SEQUENCE [LARGE SCALE GENOMIC DNA]</scope>
    <source>
        <strain evidence="1 2">ATCC 43844</strain>
    </source>
</reference>
<name>A0A2S7WG08_9FLAO</name>
<evidence type="ECO:0000313" key="1">
    <source>
        <dbReference type="EMBL" id="PQJ76540.1"/>
    </source>
</evidence>
<dbReference type="EMBL" id="MSCM01000002">
    <property type="protein sequence ID" value="PQJ76540.1"/>
    <property type="molecule type" value="Genomic_DNA"/>
</dbReference>
<organism evidence="1 2">
    <name type="scientific">Polaribacter glomeratus</name>
    <dbReference type="NCBI Taxonomy" id="102"/>
    <lineage>
        <taxon>Bacteria</taxon>
        <taxon>Pseudomonadati</taxon>
        <taxon>Bacteroidota</taxon>
        <taxon>Flavobacteriia</taxon>
        <taxon>Flavobacteriales</taxon>
        <taxon>Flavobacteriaceae</taxon>
    </lineage>
</organism>
<protein>
    <recommendedName>
        <fullName evidence="3">Integrase catalytic domain-containing protein</fullName>
    </recommendedName>
</protein>
<dbReference type="RefSeq" id="WP_105021850.1">
    <property type="nucleotide sequence ID" value="NZ_MSCM01000002.1"/>
</dbReference>
<evidence type="ECO:0008006" key="3">
    <source>
        <dbReference type="Google" id="ProtNLM"/>
    </source>
</evidence>
<dbReference type="Proteomes" id="UP000239068">
    <property type="component" value="Unassembled WGS sequence"/>
</dbReference>
<gene>
    <name evidence="1" type="ORF">BTO16_11585</name>
</gene>
<dbReference type="AlphaFoldDB" id="A0A2S7WG08"/>